<dbReference type="GO" id="GO:0046513">
    <property type="term" value="P:ceramide biosynthetic process"/>
    <property type="evidence" value="ECO:0007669"/>
    <property type="project" value="TreeGrafter"/>
</dbReference>
<dbReference type="Gene3D" id="1.25.40.20">
    <property type="entry name" value="Ankyrin repeat-containing domain"/>
    <property type="match status" value="2"/>
</dbReference>
<comment type="caution">
    <text evidence="2">The sequence shown here is derived from an EMBL/GenBank/DDBJ whole genome shotgun (WGS) entry which is preliminary data.</text>
</comment>
<evidence type="ECO:0000256" key="1">
    <source>
        <dbReference type="SAM" id="MobiDB-lite"/>
    </source>
</evidence>
<proteinExistence type="predicted"/>
<gene>
    <name evidence="2" type="ORF">GPECTOR_208g402</name>
</gene>
<dbReference type="EMBL" id="LSYV01000207">
    <property type="protein sequence ID" value="KXZ42090.1"/>
    <property type="molecule type" value="Genomic_DNA"/>
</dbReference>
<dbReference type="PANTHER" id="PTHR12393">
    <property type="entry name" value="SPHINGOMYELIN PHOSPHODIESTERASE RELATED"/>
    <property type="match status" value="1"/>
</dbReference>
<keyword evidence="3" id="KW-1185">Reference proteome</keyword>
<dbReference type="GO" id="GO:0004620">
    <property type="term" value="F:phospholipase activity"/>
    <property type="evidence" value="ECO:0007669"/>
    <property type="project" value="TreeGrafter"/>
</dbReference>
<evidence type="ECO:0000313" key="2">
    <source>
        <dbReference type="EMBL" id="KXZ42090.1"/>
    </source>
</evidence>
<dbReference type="PANTHER" id="PTHR12393:SF6">
    <property type="entry name" value="SPHINGOMYELIN PHOSPHODIESTERASE 2"/>
    <property type="match status" value="1"/>
</dbReference>
<dbReference type="OrthoDB" id="498371at2759"/>
<reference evidence="3" key="1">
    <citation type="journal article" date="2016" name="Nat. Commun.">
        <title>The Gonium pectorale genome demonstrates co-option of cell cycle regulation during the evolution of multicellularity.</title>
        <authorList>
            <person name="Hanschen E.R."/>
            <person name="Marriage T.N."/>
            <person name="Ferris P.J."/>
            <person name="Hamaji T."/>
            <person name="Toyoda A."/>
            <person name="Fujiyama A."/>
            <person name="Neme R."/>
            <person name="Noguchi H."/>
            <person name="Minakuchi Y."/>
            <person name="Suzuki M."/>
            <person name="Kawai-Toyooka H."/>
            <person name="Smith D.R."/>
            <person name="Sparks H."/>
            <person name="Anderson J."/>
            <person name="Bakaric R."/>
            <person name="Luria V."/>
            <person name="Karger A."/>
            <person name="Kirschner M.W."/>
            <person name="Durand P.M."/>
            <person name="Michod R.E."/>
            <person name="Nozaki H."/>
            <person name="Olson B.J."/>
        </authorList>
    </citation>
    <scope>NUCLEOTIDE SEQUENCE [LARGE SCALE GENOMIC DNA]</scope>
    <source>
        <strain evidence="3">NIES-2863</strain>
    </source>
</reference>
<dbReference type="SUPFAM" id="SSF48403">
    <property type="entry name" value="Ankyrin repeat"/>
    <property type="match status" value="1"/>
</dbReference>
<accession>A0A150FYG7</accession>
<feature type="compositionally biased region" description="Basic and acidic residues" evidence="1">
    <location>
        <begin position="591"/>
        <end position="603"/>
    </location>
</feature>
<dbReference type="GO" id="GO:0030149">
    <property type="term" value="P:sphingolipid catabolic process"/>
    <property type="evidence" value="ECO:0007669"/>
    <property type="project" value="TreeGrafter"/>
</dbReference>
<dbReference type="Proteomes" id="UP000075714">
    <property type="component" value="Unassembled WGS sequence"/>
</dbReference>
<organism evidence="2 3">
    <name type="scientific">Gonium pectorale</name>
    <name type="common">Green alga</name>
    <dbReference type="NCBI Taxonomy" id="33097"/>
    <lineage>
        <taxon>Eukaryota</taxon>
        <taxon>Viridiplantae</taxon>
        <taxon>Chlorophyta</taxon>
        <taxon>core chlorophytes</taxon>
        <taxon>Chlorophyceae</taxon>
        <taxon>CS clade</taxon>
        <taxon>Chlamydomonadales</taxon>
        <taxon>Volvocaceae</taxon>
        <taxon>Gonium</taxon>
    </lineage>
</organism>
<dbReference type="InterPro" id="IPR036770">
    <property type="entry name" value="Ankyrin_rpt-contain_sf"/>
</dbReference>
<dbReference type="SUPFAM" id="SSF140860">
    <property type="entry name" value="Pseudo ankyrin repeat-like"/>
    <property type="match status" value="1"/>
</dbReference>
<dbReference type="GO" id="GO:0071944">
    <property type="term" value="C:cell periphery"/>
    <property type="evidence" value="ECO:0007669"/>
    <property type="project" value="TreeGrafter"/>
</dbReference>
<protein>
    <submittedName>
        <fullName evidence="2">Uncharacterized protein</fullName>
    </submittedName>
</protein>
<name>A0A150FYG7_GONPE</name>
<feature type="region of interest" description="Disordered" evidence="1">
    <location>
        <begin position="591"/>
        <end position="611"/>
    </location>
</feature>
<evidence type="ECO:0000313" key="3">
    <source>
        <dbReference type="Proteomes" id="UP000075714"/>
    </source>
</evidence>
<dbReference type="AlphaFoldDB" id="A0A150FYG7"/>
<dbReference type="GO" id="GO:0005783">
    <property type="term" value="C:endoplasmic reticulum"/>
    <property type="evidence" value="ECO:0007669"/>
    <property type="project" value="TreeGrafter"/>
</dbReference>
<sequence>MDIVDSSSLSDDFGRIIMPPPEVADDDTNDLLKRADQLASVEPDAAAHADDADWSQLPAELLERIWDLLISMPNVLACTLRQLDKARAALFSGPEHTRVRLSRFVPPYAFSARWAASGALRSFTLARRLQLLRLTAASGCVPNMEAALAAAACMPTSGVLGAAAAAGQLHMCEWLLQRGCPASGALEAAAGAGQLAACRWLIARRAVPLDPKAAKRAVDAAAAGGHWRLAEALAETDPHHFPRQLLAAQPRLLSLVAHGCDLATLQALHGEWHHHRWGLDAILAAAAASPTTDWRAKVEWLEGVCGYRQSVEACAAAAALPDARERLAWLEGRGYTLDDYRFRACEAPRQAVTRGDLDLLQYLWEELGLYHGRDGSWRDSRRSGHDAAESAARGGHVHVLAWMAERGLGGALLGSAVLDAAAAAGSLEAMAWLRGRGCHWATRAWVAAAGGGAEAALEWLAEHGCPFPDNGSPFVTACHNGDTATVNALARLGCPWGPPGQLFKKVLDKRIGGGAAAAAGGGGAGGPGSATSTTSTMTSSFFPASWLGAVRALLAAGCPLRPGGAAEAEARKLRDPTERRELLADLAELRRRRVQQDKGRQEEGVQGGQRG</sequence>
<dbReference type="GO" id="GO:0016020">
    <property type="term" value="C:membrane"/>
    <property type="evidence" value="ECO:0007669"/>
    <property type="project" value="TreeGrafter"/>
</dbReference>
<dbReference type="STRING" id="33097.A0A150FYG7"/>